<keyword evidence="6" id="KW-1185">Reference proteome</keyword>
<evidence type="ECO:0000313" key="5">
    <source>
        <dbReference type="EMBL" id="THH00429.1"/>
    </source>
</evidence>
<dbReference type="InterPro" id="IPR009009">
    <property type="entry name" value="RlpA-like_DPBB"/>
</dbReference>
<dbReference type="PANTHER" id="PTHR31836:SF24">
    <property type="entry name" value="RLPA-LIKE PROTEIN DOUBLE-PSI BETA-BARREL DOMAIN-CONTAINING PROTEIN"/>
    <property type="match status" value="1"/>
</dbReference>
<keyword evidence="1 3" id="KW-0732">Signal</keyword>
<feature type="region of interest" description="Disordered" evidence="2">
    <location>
        <begin position="72"/>
        <end position="182"/>
    </location>
</feature>
<evidence type="ECO:0000259" key="4">
    <source>
        <dbReference type="Pfam" id="PF03330"/>
    </source>
</evidence>
<evidence type="ECO:0000256" key="3">
    <source>
        <dbReference type="SAM" id="SignalP"/>
    </source>
</evidence>
<feature type="chain" id="PRO_5020974575" description="RlpA-like protein double-psi beta-barrel domain-containing protein" evidence="3">
    <location>
        <begin position="19"/>
        <end position="652"/>
    </location>
</feature>
<feature type="compositionally biased region" description="Low complexity" evidence="2">
    <location>
        <begin position="131"/>
        <end position="182"/>
    </location>
</feature>
<dbReference type="Gene3D" id="3.40.50.720">
    <property type="entry name" value="NAD(P)-binding Rossmann-like Domain"/>
    <property type="match status" value="1"/>
</dbReference>
<reference evidence="5 6" key="1">
    <citation type="submission" date="2019-02" db="EMBL/GenBank/DDBJ databases">
        <title>Genome sequencing of the rare red list fungi Phellinidium pouzarii.</title>
        <authorList>
            <person name="Buettner E."/>
            <person name="Kellner H."/>
        </authorList>
    </citation>
    <scope>NUCLEOTIDE SEQUENCE [LARGE SCALE GENOMIC DNA]</scope>
    <source>
        <strain evidence="5 6">DSM 108285</strain>
    </source>
</reference>
<dbReference type="OrthoDB" id="276721at2759"/>
<protein>
    <recommendedName>
        <fullName evidence="4">RlpA-like protein double-psi beta-barrel domain-containing protein</fullName>
    </recommendedName>
</protein>
<feature type="domain" description="RlpA-like protein double-psi beta-barrel" evidence="4">
    <location>
        <begin position="195"/>
        <end position="286"/>
    </location>
</feature>
<gene>
    <name evidence="5" type="ORF">EW145_g7079</name>
</gene>
<dbReference type="PANTHER" id="PTHR31836">
    <property type="match status" value="1"/>
</dbReference>
<dbReference type="EMBL" id="SGPK01000634">
    <property type="protein sequence ID" value="THH00429.1"/>
    <property type="molecule type" value="Genomic_DNA"/>
</dbReference>
<evidence type="ECO:0000256" key="1">
    <source>
        <dbReference type="ARBA" id="ARBA00022729"/>
    </source>
</evidence>
<dbReference type="InterPro" id="IPR036908">
    <property type="entry name" value="RlpA-like_sf"/>
</dbReference>
<dbReference type="InterPro" id="IPR051477">
    <property type="entry name" value="Expansin_CellWall"/>
</dbReference>
<dbReference type="Proteomes" id="UP000308199">
    <property type="component" value="Unassembled WGS sequence"/>
</dbReference>
<comment type="caution">
    <text evidence="5">The sequence shown here is derived from an EMBL/GenBank/DDBJ whole genome shotgun (WGS) entry which is preliminary data.</text>
</comment>
<feature type="signal peptide" evidence="3">
    <location>
        <begin position="1"/>
        <end position="18"/>
    </location>
</feature>
<proteinExistence type="predicted"/>
<evidence type="ECO:0000256" key="2">
    <source>
        <dbReference type="SAM" id="MobiDB-lite"/>
    </source>
</evidence>
<feature type="compositionally biased region" description="Low complexity" evidence="2">
    <location>
        <begin position="79"/>
        <end position="98"/>
    </location>
</feature>
<name>A0A4S4KPC2_9AGAM</name>
<feature type="compositionally biased region" description="Acidic residues" evidence="2">
    <location>
        <begin position="99"/>
        <end position="130"/>
    </location>
</feature>
<evidence type="ECO:0000313" key="6">
    <source>
        <dbReference type="Proteomes" id="UP000308199"/>
    </source>
</evidence>
<dbReference type="SUPFAM" id="SSF50685">
    <property type="entry name" value="Barwin-like endoglucanases"/>
    <property type="match status" value="1"/>
</dbReference>
<dbReference type="Pfam" id="PF03330">
    <property type="entry name" value="DPBB_1"/>
    <property type="match status" value="1"/>
</dbReference>
<dbReference type="AlphaFoldDB" id="A0A4S4KPC2"/>
<sequence length="652" mass="68343">MFVSKTLIALFVAVAASARVVPRKQPPSSWWVGLENYTVYHTRYLALDCQDNHGKPFFDACCHPLLKNQSLSTRPQECTPSASASISASSAEPTSTEATPDDNDDSEDCDSDDGDGDDDDCDDAAGDEDSSSASPVPTSETSSAPASTHSSSSVTSTHATPSPTEHNFSPSSSSSAAASSSSTASSGSLITGGFATFFYQGGAAGACGTVHSDSDLIAAIDIARYGNTGGTSSLCGKQVRITNTDNKKSVVVTIADACPGCKNSNSIDLSTGAFDKIADESTGEVPNDVYPPSSQNPLTPLSLGLCFIAMTDLLFLSAVQDILFFSLWGSSIALIPGGCMVPAVTWLAGDALEPTTYASLLQASTAVVHTLGTLLEDAGYKDAVQRGDPLGVAGSLIKSLSGRGAGVGNPLAEGAQRGSYEVLNRDAALAVCATFASASNSELNAESDSTDAAPRKPFIYVSAEDIFRPFVPGRYIKTKREAERGIRDIMHGRSDLRAAFIRPSESLWIKYNAQVKEIIITYCCYLGLVYHSHFRPLTTPIATLLDLSSTLHHAAPANMPTPSSVLRALGSAFSPSPAESPAGIDMEPSPLASVANALSVPPIHVDHVAEAICKVIQDPSVEGVVDVQRMRQLIGWTEKGQSSDEQVSKQHI</sequence>
<dbReference type="CDD" id="cd22191">
    <property type="entry name" value="DPBB_RlpA_EXP_N-like"/>
    <property type="match status" value="1"/>
</dbReference>
<dbReference type="Gene3D" id="2.40.40.10">
    <property type="entry name" value="RlpA-like domain"/>
    <property type="match status" value="1"/>
</dbReference>
<organism evidence="5 6">
    <name type="scientific">Phellinidium pouzarii</name>
    <dbReference type="NCBI Taxonomy" id="167371"/>
    <lineage>
        <taxon>Eukaryota</taxon>
        <taxon>Fungi</taxon>
        <taxon>Dikarya</taxon>
        <taxon>Basidiomycota</taxon>
        <taxon>Agaricomycotina</taxon>
        <taxon>Agaricomycetes</taxon>
        <taxon>Hymenochaetales</taxon>
        <taxon>Hymenochaetaceae</taxon>
        <taxon>Phellinidium</taxon>
    </lineage>
</organism>
<accession>A0A4S4KPC2</accession>